<keyword evidence="6" id="KW-1185">Reference proteome</keyword>
<dbReference type="Proteomes" id="UP000076420">
    <property type="component" value="Unassembled WGS sequence"/>
</dbReference>
<dbReference type="PANTHER" id="PTHR12478:SF16">
    <property type="entry name" value="PROTEIN CHARYBDE-RELATED"/>
    <property type="match status" value="1"/>
</dbReference>
<sequence>MIDVVDSLTNRLKSAMKSLLVGSKANMDYSLIIETDFEHEKHKSKLDEKDPNMNSYGEFHDTFESDACCAIQTDIETAITESCDKENHCQIIFPSNLMSRISQDILRMSMAEPCGVRGCAIYIMLEEKNKPRNLTTIFGNPSTPPTFEIHLTLKEDNRSWRKLHKVYLTIKSCIQRTKWTAMPKILCSAYQLEKRRLYRRVHQKECLISGMEMS</sequence>
<dbReference type="Gene3D" id="3.90.470.40">
    <property type="entry name" value="RTP801-like"/>
    <property type="match status" value="1"/>
</dbReference>
<dbReference type="GO" id="GO:0032006">
    <property type="term" value="P:regulation of TOR signaling"/>
    <property type="evidence" value="ECO:0007669"/>
    <property type="project" value="TreeGrafter"/>
</dbReference>
<reference evidence="4" key="1">
    <citation type="submission" date="2020-05" db="UniProtKB">
        <authorList>
            <consortium name="EnsemblMetazoa"/>
        </authorList>
    </citation>
    <scope>IDENTIFICATION</scope>
    <source>
        <strain evidence="4">BB02</strain>
    </source>
</reference>
<dbReference type="KEGG" id="bgt:106055110"/>
<dbReference type="OMA" id="KFGDIIC"/>
<dbReference type="EnsemblMetazoa" id="BGLB031047-RA">
    <property type="protein sequence ID" value="BGLB031047-PA"/>
    <property type="gene ID" value="BGLB031047"/>
</dbReference>
<comment type="subcellular location">
    <subcellularLocation>
        <location evidence="1">Cytoplasm</location>
    </subcellularLocation>
</comment>
<proteinExistence type="inferred from homology"/>
<evidence type="ECO:0000256" key="3">
    <source>
        <dbReference type="ARBA" id="ARBA00022490"/>
    </source>
</evidence>
<dbReference type="PANTHER" id="PTHR12478">
    <property type="entry name" value="DNA-DAMAGE-INDUCIBLE TRANSCRIPT 4 PROTEIN DDIT4"/>
    <property type="match status" value="1"/>
</dbReference>
<dbReference type="GO" id="GO:0006915">
    <property type="term" value="P:apoptotic process"/>
    <property type="evidence" value="ECO:0007669"/>
    <property type="project" value="TreeGrafter"/>
</dbReference>
<dbReference type="RefSeq" id="XP_013066709.1">
    <property type="nucleotide sequence ID" value="XM_013211255.2"/>
</dbReference>
<evidence type="ECO:0000313" key="5">
    <source>
        <dbReference type="Proteomes" id="UP000076420"/>
    </source>
</evidence>
<dbReference type="InterPro" id="IPR012918">
    <property type="entry name" value="RTP801-like"/>
</dbReference>
<dbReference type="STRING" id="6526.A0A2C9LHJ0"/>
<name>A0A2C9LHJ0_BIOGL</name>
<keyword evidence="3" id="KW-0963">Cytoplasm</keyword>
<evidence type="ECO:0000256" key="1">
    <source>
        <dbReference type="ARBA" id="ARBA00004496"/>
    </source>
</evidence>
<dbReference type="VEuPathDB" id="VectorBase:BGLB031047"/>
<dbReference type="AlphaFoldDB" id="A0A2C9LHJ0"/>
<evidence type="ECO:0000313" key="7">
    <source>
        <dbReference type="RefSeq" id="XP_013066709.1"/>
    </source>
</evidence>
<gene>
    <name evidence="4" type="primary">106055110</name>
    <name evidence="7" type="synonym">LOC106055110</name>
</gene>
<dbReference type="GO" id="GO:0009968">
    <property type="term" value="P:negative regulation of signal transduction"/>
    <property type="evidence" value="ECO:0007669"/>
    <property type="project" value="InterPro"/>
</dbReference>
<comment type="similarity">
    <text evidence="2">Belongs to the DDIT4 family.</text>
</comment>
<organism evidence="4 5">
    <name type="scientific">Biomphalaria glabrata</name>
    <name type="common">Bloodfluke planorb</name>
    <name type="synonym">Freshwater snail</name>
    <dbReference type="NCBI Taxonomy" id="6526"/>
    <lineage>
        <taxon>Eukaryota</taxon>
        <taxon>Metazoa</taxon>
        <taxon>Spiralia</taxon>
        <taxon>Lophotrochozoa</taxon>
        <taxon>Mollusca</taxon>
        <taxon>Gastropoda</taxon>
        <taxon>Heterobranchia</taxon>
        <taxon>Euthyneura</taxon>
        <taxon>Panpulmonata</taxon>
        <taxon>Hygrophila</taxon>
        <taxon>Lymnaeoidea</taxon>
        <taxon>Planorbidae</taxon>
        <taxon>Biomphalaria</taxon>
    </lineage>
</organism>
<dbReference type="InterPro" id="IPR038281">
    <property type="entry name" value="RTP801-like_C_sf"/>
</dbReference>
<evidence type="ECO:0000313" key="6">
    <source>
        <dbReference type="Proteomes" id="UP001165740"/>
    </source>
</evidence>
<protein>
    <submittedName>
        <fullName evidence="7">DNA damage-inducible transcript 4-like protein</fullName>
    </submittedName>
</protein>
<dbReference type="GO" id="GO:0005737">
    <property type="term" value="C:cytoplasm"/>
    <property type="evidence" value="ECO:0007669"/>
    <property type="project" value="UniProtKB-SubCell"/>
</dbReference>
<dbReference type="VEuPathDB" id="VectorBase:BGLAX_036176"/>
<evidence type="ECO:0000256" key="2">
    <source>
        <dbReference type="ARBA" id="ARBA00010670"/>
    </source>
</evidence>
<reference evidence="7" key="2">
    <citation type="submission" date="2025-04" db="UniProtKB">
        <authorList>
            <consortium name="RefSeq"/>
        </authorList>
    </citation>
    <scope>IDENTIFICATION</scope>
</reference>
<dbReference type="Proteomes" id="UP001165740">
    <property type="component" value="Chromosome 2"/>
</dbReference>
<accession>A0A2C9LHJ0</accession>
<evidence type="ECO:0000313" key="4">
    <source>
        <dbReference type="EnsemblMetazoa" id="BGLB031047-PA"/>
    </source>
</evidence>
<dbReference type="GeneID" id="106055110"/>
<dbReference type="OrthoDB" id="10018535at2759"/>
<dbReference type="Pfam" id="PF07809">
    <property type="entry name" value="RTP801_C"/>
    <property type="match status" value="1"/>
</dbReference>